<reference evidence="9 11" key="2">
    <citation type="journal article" date="2013" name="Nature">
        <title>Insights into bilaterian evolution from three spiralian genomes.</title>
        <authorList>
            <person name="Simakov O."/>
            <person name="Marletaz F."/>
            <person name="Cho S.J."/>
            <person name="Edsinger-Gonzales E."/>
            <person name="Havlak P."/>
            <person name="Hellsten U."/>
            <person name="Kuo D.H."/>
            <person name="Larsson T."/>
            <person name="Lv J."/>
            <person name="Arendt D."/>
            <person name="Savage R."/>
            <person name="Osoegawa K."/>
            <person name="de Jong P."/>
            <person name="Grimwood J."/>
            <person name="Chapman J.A."/>
            <person name="Shapiro H."/>
            <person name="Aerts A."/>
            <person name="Otillar R.P."/>
            <person name="Terry A.Y."/>
            <person name="Boore J.L."/>
            <person name="Grigoriev I.V."/>
            <person name="Lindberg D.R."/>
            <person name="Seaver E.C."/>
            <person name="Weisblat D.A."/>
            <person name="Putnam N.H."/>
            <person name="Rokhsar D.S."/>
        </authorList>
    </citation>
    <scope>NUCLEOTIDE SEQUENCE</scope>
    <source>
        <strain evidence="9 11">I ESC-2004</strain>
    </source>
</reference>
<feature type="transmembrane region" description="Helical" evidence="5">
    <location>
        <begin position="227"/>
        <end position="250"/>
    </location>
</feature>
<evidence type="ECO:0008006" key="12">
    <source>
        <dbReference type="Google" id="ProtNLM"/>
    </source>
</evidence>
<evidence type="ECO:0000256" key="3">
    <source>
        <dbReference type="ARBA" id="ARBA00022989"/>
    </source>
</evidence>
<dbReference type="SUPFAM" id="SSF63712">
    <property type="entry name" value="Nicotinic receptor ligand binding domain-like"/>
    <property type="match status" value="1"/>
</dbReference>
<dbReference type="EMBL" id="AMQN01005005">
    <property type="status" value="NOT_ANNOTATED_CDS"/>
    <property type="molecule type" value="Genomic_DNA"/>
</dbReference>
<evidence type="ECO:0000256" key="6">
    <source>
        <dbReference type="SAM" id="SignalP"/>
    </source>
</evidence>
<dbReference type="GO" id="GO:0016020">
    <property type="term" value="C:membrane"/>
    <property type="evidence" value="ECO:0007669"/>
    <property type="project" value="UniProtKB-SubCell"/>
</dbReference>
<accession>R7VE76</accession>
<dbReference type="InterPro" id="IPR036719">
    <property type="entry name" value="Neuro-gated_channel_TM_sf"/>
</dbReference>
<dbReference type="EMBL" id="KB294881">
    <property type="protein sequence ID" value="ELU13980.1"/>
    <property type="molecule type" value="Genomic_DNA"/>
</dbReference>
<evidence type="ECO:0000256" key="2">
    <source>
        <dbReference type="ARBA" id="ARBA00022692"/>
    </source>
</evidence>
<dbReference type="Pfam" id="PF02932">
    <property type="entry name" value="Neur_chan_memb"/>
    <property type="match status" value="1"/>
</dbReference>
<evidence type="ECO:0000259" key="8">
    <source>
        <dbReference type="Pfam" id="PF02932"/>
    </source>
</evidence>
<dbReference type="OMA" id="PSGTHNN"/>
<dbReference type="PANTHER" id="PTHR18945">
    <property type="entry name" value="NEUROTRANSMITTER GATED ION CHANNEL"/>
    <property type="match status" value="1"/>
</dbReference>
<dbReference type="InterPro" id="IPR006201">
    <property type="entry name" value="Neur_channel"/>
</dbReference>
<keyword evidence="2 5" id="KW-0812">Transmembrane</keyword>
<dbReference type="CDD" id="cd19051">
    <property type="entry name" value="LGIC_TM_cation"/>
    <property type="match status" value="1"/>
</dbReference>
<comment type="subcellular location">
    <subcellularLocation>
        <location evidence="1">Membrane</location>
        <topology evidence="1">Multi-pass membrane protein</topology>
    </subcellularLocation>
</comment>
<feature type="transmembrane region" description="Helical" evidence="5">
    <location>
        <begin position="290"/>
        <end position="312"/>
    </location>
</feature>
<dbReference type="FunFam" id="2.70.170.10:FF:000028">
    <property type="entry name" value="AcetylCholine Receptor"/>
    <property type="match status" value="1"/>
</dbReference>
<organism evidence="9">
    <name type="scientific">Capitella teleta</name>
    <name type="common">Polychaete worm</name>
    <dbReference type="NCBI Taxonomy" id="283909"/>
    <lineage>
        <taxon>Eukaryota</taxon>
        <taxon>Metazoa</taxon>
        <taxon>Spiralia</taxon>
        <taxon>Lophotrochozoa</taxon>
        <taxon>Annelida</taxon>
        <taxon>Polychaeta</taxon>
        <taxon>Sedentaria</taxon>
        <taxon>Scolecida</taxon>
        <taxon>Capitellidae</taxon>
        <taxon>Capitella</taxon>
    </lineage>
</organism>
<evidence type="ECO:0000313" key="9">
    <source>
        <dbReference type="EMBL" id="ELU13980.1"/>
    </source>
</evidence>
<keyword evidence="11" id="KW-1185">Reference proteome</keyword>
<evidence type="ECO:0000256" key="1">
    <source>
        <dbReference type="ARBA" id="ARBA00004141"/>
    </source>
</evidence>
<dbReference type="PRINTS" id="PR00252">
    <property type="entry name" value="NRIONCHANNEL"/>
</dbReference>
<dbReference type="Proteomes" id="UP000014760">
    <property type="component" value="Unassembled WGS sequence"/>
</dbReference>
<sequence length="451" mass="51096">MSLWLCYIACVFWVAEIARSDDLACNHTGLGSYIPEERRLMACLLDGYDTAVRPAARPNDTVVVKFNMLLTNLRTVTWSDVQLQWNPEKFSGLTMMRIPVDRIWTPDIVLYNTATHGDYYITGTQAMVLSNGTVHWSPHGVFNSFCQPDFSYFPFDTQVCELLFGSWAYDKSRVDIQKASNESAQFLYQGSEWKMINFRSDRHELGYDAYQFPYIKLTLTIKRVSSFYKYMIVGPTIFTTALSLLVLLIPPSSGERFVMSSSVLISLTLMLILIGNYLPLDLGTVPLVAAYLSYNFILLAGVIVISTLALNFQNKDTRKGKVPSWVKWIFIFKVGPWLCVRRESYTPLATEVAIDDAMADRELEESLGTNTSSPLPRSPTLALEKTLDEIRQYLRILASNRGAGAQQSINELSHKQLVLNEWIHLALVIDRLAFWCLLITSAIVALALYVH</sequence>
<dbReference type="GO" id="GO:0004888">
    <property type="term" value="F:transmembrane signaling receptor activity"/>
    <property type="evidence" value="ECO:0007669"/>
    <property type="project" value="InterPro"/>
</dbReference>
<feature type="transmembrane region" description="Helical" evidence="5">
    <location>
        <begin position="432"/>
        <end position="450"/>
    </location>
</feature>
<name>R7VE76_CAPTE</name>
<evidence type="ECO:0000256" key="5">
    <source>
        <dbReference type="SAM" id="Phobius"/>
    </source>
</evidence>
<keyword evidence="3 5" id="KW-1133">Transmembrane helix</keyword>
<reference evidence="11" key="1">
    <citation type="submission" date="2012-12" db="EMBL/GenBank/DDBJ databases">
        <authorList>
            <person name="Hellsten U."/>
            <person name="Grimwood J."/>
            <person name="Chapman J.A."/>
            <person name="Shapiro H."/>
            <person name="Aerts A."/>
            <person name="Otillar R.P."/>
            <person name="Terry A.Y."/>
            <person name="Boore J.L."/>
            <person name="Simakov O."/>
            <person name="Marletaz F."/>
            <person name="Cho S.-J."/>
            <person name="Edsinger-Gonzales E."/>
            <person name="Havlak P."/>
            <person name="Kuo D.-H."/>
            <person name="Larsson T."/>
            <person name="Lv J."/>
            <person name="Arendt D."/>
            <person name="Savage R."/>
            <person name="Osoegawa K."/>
            <person name="de Jong P."/>
            <person name="Lindberg D.R."/>
            <person name="Seaver E.C."/>
            <person name="Weisblat D.A."/>
            <person name="Putnam N.H."/>
            <person name="Grigoriev I.V."/>
            <person name="Rokhsar D.S."/>
        </authorList>
    </citation>
    <scope>NUCLEOTIDE SEQUENCE</scope>
    <source>
        <strain evidence="11">I ESC-2004</strain>
    </source>
</reference>
<dbReference type="STRING" id="283909.R7VE76"/>
<dbReference type="InterPro" id="IPR006029">
    <property type="entry name" value="Neurotrans-gated_channel_TM"/>
</dbReference>
<dbReference type="AlphaFoldDB" id="R7VE76"/>
<dbReference type="Gene3D" id="2.70.170.10">
    <property type="entry name" value="Neurotransmitter-gated ion-channel ligand-binding domain"/>
    <property type="match status" value="1"/>
</dbReference>
<gene>
    <name evidence="9" type="ORF">CAPTEDRAFT_199133</name>
</gene>
<keyword evidence="6" id="KW-0732">Signal</keyword>
<dbReference type="Gene3D" id="1.20.58.390">
    <property type="entry name" value="Neurotransmitter-gated ion-channel transmembrane domain"/>
    <property type="match status" value="1"/>
</dbReference>
<keyword evidence="4 5" id="KW-0472">Membrane</keyword>
<protein>
    <recommendedName>
        <fullName evidence="12">Neurotransmitter-gated ion-channel ligand-binding domain-containing protein</fullName>
    </recommendedName>
</protein>
<evidence type="ECO:0000259" key="7">
    <source>
        <dbReference type="Pfam" id="PF02931"/>
    </source>
</evidence>
<feature type="domain" description="Neurotransmitter-gated ion-channel transmembrane" evidence="8">
    <location>
        <begin position="234"/>
        <end position="447"/>
    </location>
</feature>
<feature type="signal peptide" evidence="6">
    <location>
        <begin position="1"/>
        <end position="20"/>
    </location>
</feature>
<evidence type="ECO:0000256" key="4">
    <source>
        <dbReference type="ARBA" id="ARBA00023136"/>
    </source>
</evidence>
<dbReference type="InterPro" id="IPR006202">
    <property type="entry name" value="Neur_chan_lig-bd"/>
</dbReference>
<dbReference type="EnsemblMetazoa" id="CapteT199133">
    <property type="protein sequence ID" value="CapteP199133"/>
    <property type="gene ID" value="CapteG199133"/>
</dbReference>
<feature type="domain" description="Neurotransmitter-gated ion-channel ligand-binding" evidence="7">
    <location>
        <begin position="37"/>
        <end position="223"/>
    </location>
</feature>
<dbReference type="SUPFAM" id="SSF90112">
    <property type="entry name" value="Neurotransmitter-gated ion-channel transmembrane pore"/>
    <property type="match status" value="1"/>
</dbReference>
<feature type="chain" id="PRO_5008788947" description="Neurotransmitter-gated ion-channel ligand-binding domain-containing protein" evidence="6">
    <location>
        <begin position="21"/>
        <end position="451"/>
    </location>
</feature>
<dbReference type="InterPro" id="IPR038050">
    <property type="entry name" value="Neuro_actylchol_rec"/>
</dbReference>
<dbReference type="InterPro" id="IPR036734">
    <property type="entry name" value="Neur_chan_lig-bd_sf"/>
</dbReference>
<reference evidence="10" key="3">
    <citation type="submission" date="2015-06" db="UniProtKB">
        <authorList>
            <consortium name="EnsemblMetazoa"/>
        </authorList>
    </citation>
    <scope>IDENTIFICATION</scope>
</reference>
<evidence type="ECO:0000313" key="10">
    <source>
        <dbReference type="EnsemblMetazoa" id="CapteP199133"/>
    </source>
</evidence>
<evidence type="ECO:0000313" key="11">
    <source>
        <dbReference type="Proteomes" id="UP000014760"/>
    </source>
</evidence>
<dbReference type="GO" id="GO:0005230">
    <property type="term" value="F:extracellular ligand-gated monoatomic ion channel activity"/>
    <property type="evidence" value="ECO:0007669"/>
    <property type="project" value="InterPro"/>
</dbReference>
<dbReference type="Pfam" id="PF02931">
    <property type="entry name" value="Neur_chan_LBD"/>
    <property type="match status" value="1"/>
</dbReference>
<feature type="transmembrane region" description="Helical" evidence="5">
    <location>
        <begin position="257"/>
        <end position="278"/>
    </location>
</feature>
<dbReference type="HOGENOM" id="CLU_018074_1_0_1"/>
<proteinExistence type="predicted"/>
<dbReference type="OrthoDB" id="410315at2759"/>